<dbReference type="Gene3D" id="3.90.1140.10">
    <property type="entry name" value="Cyclic phosphodiesterase"/>
    <property type="match status" value="1"/>
</dbReference>
<comment type="similarity">
    <text evidence="2">Belongs to the 2H phosphoesterase superfamily. ThpR family.</text>
</comment>
<accession>A0A2K9ANL6</accession>
<evidence type="ECO:0000256" key="2">
    <source>
        <dbReference type="HAMAP-Rule" id="MF_01940"/>
    </source>
</evidence>
<dbReference type="PANTHER" id="PTHR35561:SF1">
    <property type="entry name" value="RNA 2',3'-CYCLIC PHOSPHODIESTERASE"/>
    <property type="match status" value="1"/>
</dbReference>
<dbReference type="HAMAP" id="MF_01940">
    <property type="entry name" value="RNA_CPDase"/>
    <property type="match status" value="1"/>
</dbReference>
<dbReference type="GO" id="GO:0008664">
    <property type="term" value="F:RNA 2',3'-cyclic 3'-phosphodiesterase activity"/>
    <property type="evidence" value="ECO:0007669"/>
    <property type="project" value="UniProtKB-EC"/>
</dbReference>
<keyword evidence="1 2" id="KW-0378">Hydrolase</keyword>
<evidence type="ECO:0000313" key="3">
    <source>
        <dbReference type="EMBL" id="AUD78003.1"/>
    </source>
</evidence>
<comment type="catalytic activity">
    <reaction evidence="2">
        <text>a 3'-end 2',3'-cyclophospho-ribonucleotide-RNA + H2O = a 3'-end 2'-phospho-ribonucleotide-RNA + H(+)</text>
        <dbReference type="Rhea" id="RHEA:11828"/>
        <dbReference type="Rhea" id="RHEA-COMP:10464"/>
        <dbReference type="Rhea" id="RHEA-COMP:17353"/>
        <dbReference type="ChEBI" id="CHEBI:15377"/>
        <dbReference type="ChEBI" id="CHEBI:15378"/>
        <dbReference type="ChEBI" id="CHEBI:83064"/>
        <dbReference type="ChEBI" id="CHEBI:173113"/>
        <dbReference type="EC" id="3.1.4.58"/>
    </reaction>
</comment>
<sequence length="193" mass="22520">MPSIAKSDKNMARLFFAIDLPQELKNQLELLQKLCPFAGRPVSPHNFHITLLFLGEVSRNQLDDILEAIEIPAIKPFEIEFRQFAYFPKAEVGCLEIEASEQLIQLHQHINRNLKQSGIHIKQSSKPFRPHITLFRDATVQSEITQTVDFELKVEHFCLMESQFNQKGVYYEVIEEWPTYEPTIKEQFFGIKD</sequence>
<dbReference type="RefSeq" id="WP_106645913.1">
    <property type="nucleotide sequence ID" value="NZ_BMGO01000001.1"/>
</dbReference>
<dbReference type="InterPro" id="IPR004175">
    <property type="entry name" value="RNA_CPDase"/>
</dbReference>
<proteinExistence type="inferred from homology"/>
<feature type="active site" description="Proton acceptor" evidence="2">
    <location>
        <position position="131"/>
    </location>
</feature>
<dbReference type="PANTHER" id="PTHR35561">
    <property type="entry name" value="RNA 2',3'-CYCLIC PHOSPHODIESTERASE"/>
    <property type="match status" value="1"/>
</dbReference>
<feature type="short sequence motif" description="HXTX 2" evidence="2">
    <location>
        <begin position="131"/>
        <end position="134"/>
    </location>
</feature>
<feature type="short sequence motif" description="HXTX 1" evidence="2">
    <location>
        <begin position="48"/>
        <end position="51"/>
    </location>
</feature>
<comment type="function">
    <text evidence="2">Hydrolyzes RNA 2',3'-cyclic phosphodiester to an RNA 2'-phosphomonoester.</text>
</comment>
<gene>
    <name evidence="3" type="ORF">CW740_01600</name>
</gene>
<dbReference type="OrthoDB" id="7061261at2"/>
<keyword evidence="4" id="KW-1185">Reference proteome</keyword>
<protein>
    <recommendedName>
        <fullName evidence="2">RNA 2',3'-cyclic phosphodiesterase</fullName>
        <shortName evidence="2">RNA 2',3'-CPDase</shortName>
        <ecNumber evidence="2">3.1.4.58</ecNumber>
    </recommendedName>
</protein>
<feature type="active site" description="Proton donor" evidence="2">
    <location>
        <position position="48"/>
    </location>
</feature>
<organism evidence="3 4">
    <name type="scientific">Kangiella profundi</name>
    <dbReference type="NCBI Taxonomy" id="1561924"/>
    <lineage>
        <taxon>Bacteria</taxon>
        <taxon>Pseudomonadati</taxon>
        <taxon>Pseudomonadota</taxon>
        <taxon>Gammaproteobacteria</taxon>
        <taxon>Kangiellales</taxon>
        <taxon>Kangiellaceae</taxon>
        <taxon>Kangiella</taxon>
    </lineage>
</organism>
<dbReference type="EC" id="3.1.4.58" evidence="2"/>
<reference evidence="3 4" key="1">
    <citation type="submission" date="2017-12" db="EMBL/GenBank/DDBJ databases">
        <title>Kangiella profundi FT102 completed genome.</title>
        <authorList>
            <person name="Xu J."/>
            <person name="Wang J."/>
            <person name="Lu Y."/>
        </authorList>
    </citation>
    <scope>NUCLEOTIDE SEQUENCE [LARGE SCALE GENOMIC DNA]</scope>
    <source>
        <strain evidence="3 4">FT102</strain>
    </source>
</reference>
<evidence type="ECO:0000256" key="1">
    <source>
        <dbReference type="ARBA" id="ARBA00022801"/>
    </source>
</evidence>
<dbReference type="GO" id="GO:0004113">
    <property type="term" value="F:2',3'-cyclic-nucleotide 3'-phosphodiesterase activity"/>
    <property type="evidence" value="ECO:0007669"/>
    <property type="project" value="InterPro"/>
</dbReference>
<evidence type="ECO:0000313" key="4">
    <source>
        <dbReference type="Proteomes" id="UP000232693"/>
    </source>
</evidence>
<dbReference type="EMBL" id="CP025120">
    <property type="protein sequence ID" value="AUD78003.1"/>
    <property type="molecule type" value="Genomic_DNA"/>
</dbReference>
<dbReference type="SUPFAM" id="SSF55144">
    <property type="entry name" value="LigT-like"/>
    <property type="match status" value="1"/>
</dbReference>
<dbReference type="AlphaFoldDB" id="A0A2K9ANL6"/>
<dbReference type="KEGG" id="kpd:CW740_01600"/>
<dbReference type="InterPro" id="IPR009097">
    <property type="entry name" value="Cyclic_Pdiesterase"/>
</dbReference>
<dbReference type="NCBIfam" id="TIGR02258">
    <property type="entry name" value="2_5_ligase"/>
    <property type="match status" value="1"/>
</dbReference>
<dbReference type="Proteomes" id="UP000232693">
    <property type="component" value="Chromosome"/>
</dbReference>
<dbReference type="Pfam" id="PF13563">
    <property type="entry name" value="2_5_RNA_ligase2"/>
    <property type="match status" value="1"/>
</dbReference>
<name>A0A2K9ANL6_9GAMM</name>